<dbReference type="Gene3D" id="3.90.105.10">
    <property type="entry name" value="Molybdopterin biosynthesis moea protein, domain 2"/>
    <property type="match status" value="1"/>
</dbReference>
<dbReference type="SUPFAM" id="SSF63867">
    <property type="entry name" value="MoeA C-terminal domain-like"/>
    <property type="match status" value="1"/>
</dbReference>
<dbReference type="InterPro" id="IPR036425">
    <property type="entry name" value="MoaB/Mog-like_dom_sf"/>
</dbReference>
<dbReference type="AlphaFoldDB" id="A0A1M6S841"/>
<dbReference type="FunFam" id="2.170.190.11:FF:000004">
    <property type="entry name" value="Molybdopterin molybdenumtransferase"/>
    <property type="match status" value="1"/>
</dbReference>
<evidence type="ECO:0000256" key="6">
    <source>
        <dbReference type="ARBA" id="ARBA00022679"/>
    </source>
</evidence>
<evidence type="ECO:0000256" key="7">
    <source>
        <dbReference type="ARBA" id="ARBA00022723"/>
    </source>
</evidence>
<dbReference type="NCBIfam" id="TIGR00177">
    <property type="entry name" value="molyb_syn"/>
    <property type="match status" value="1"/>
</dbReference>
<comment type="pathway">
    <text evidence="3 11">Cofactor biosynthesis; molybdopterin biosynthesis.</text>
</comment>
<keyword evidence="9 11" id="KW-0501">Molybdenum cofactor biosynthesis</keyword>
<keyword evidence="7 11" id="KW-0479">Metal-binding</keyword>
<dbReference type="InterPro" id="IPR005110">
    <property type="entry name" value="MoeA_linker/N"/>
</dbReference>
<name>A0A1M6S841_9AQUI</name>
<keyword evidence="5 11" id="KW-0500">Molybdenum</keyword>
<keyword evidence="8 11" id="KW-0460">Magnesium</keyword>
<organism evidence="13 14">
    <name type="scientific">Thermocrinis minervae</name>
    <dbReference type="NCBI Taxonomy" id="381751"/>
    <lineage>
        <taxon>Bacteria</taxon>
        <taxon>Pseudomonadati</taxon>
        <taxon>Aquificota</taxon>
        <taxon>Aquificia</taxon>
        <taxon>Aquificales</taxon>
        <taxon>Aquificaceae</taxon>
        <taxon>Thermocrinis</taxon>
    </lineage>
</organism>
<dbReference type="InterPro" id="IPR005111">
    <property type="entry name" value="MoeA_C_domain_IV"/>
</dbReference>
<dbReference type="GO" id="GO:0006777">
    <property type="term" value="P:Mo-molybdopterin cofactor biosynthetic process"/>
    <property type="evidence" value="ECO:0007669"/>
    <property type="project" value="UniProtKB-UniRule"/>
</dbReference>
<dbReference type="InterPro" id="IPR001453">
    <property type="entry name" value="MoaB/Mog_dom"/>
</dbReference>
<dbReference type="EC" id="2.10.1.1" evidence="11"/>
<comment type="catalytic activity">
    <reaction evidence="10">
        <text>adenylyl-molybdopterin + molybdate = Mo-molybdopterin + AMP + H(+)</text>
        <dbReference type="Rhea" id="RHEA:35047"/>
        <dbReference type="ChEBI" id="CHEBI:15378"/>
        <dbReference type="ChEBI" id="CHEBI:36264"/>
        <dbReference type="ChEBI" id="CHEBI:62727"/>
        <dbReference type="ChEBI" id="CHEBI:71302"/>
        <dbReference type="ChEBI" id="CHEBI:456215"/>
        <dbReference type="EC" id="2.10.1.1"/>
    </reaction>
</comment>
<dbReference type="SUPFAM" id="SSF63882">
    <property type="entry name" value="MoeA N-terminal region -like"/>
    <property type="match status" value="1"/>
</dbReference>
<dbReference type="GO" id="GO:0061599">
    <property type="term" value="F:molybdopterin molybdotransferase activity"/>
    <property type="evidence" value="ECO:0007669"/>
    <property type="project" value="UniProtKB-UniRule"/>
</dbReference>
<protein>
    <recommendedName>
        <fullName evidence="11">Molybdopterin molybdenumtransferase</fullName>
        <ecNumber evidence="11">2.10.1.1</ecNumber>
    </recommendedName>
</protein>
<keyword evidence="14" id="KW-1185">Reference proteome</keyword>
<evidence type="ECO:0000313" key="13">
    <source>
        <dbReference type="EMBL" id="SHK40866.1"/>
    </source>
</evidence>
<dbReference type="RefSeq" id="WP_231967080.1">
    <property type="nucleotide sequence ID" value="NZ_LT670846.1"/>
</dbReference>
<dbReference type="EMBL" id="LT670846">
    <property type="protein sequence ID" value="SHK40866.1"/>
    <property type="molecule type" value="Genomic_DNA"/>
</dbReference>
<gene>
    <name evidence="13" type="ORF">SAMN05444391_0918</name>
</gene>
<accession>A0A1M6S841</accession>
<feature type="domain" description="MoaB/Mog" evidence="12">
    <location>
        <begin position="182"/>
        <end position="321"/>
    </location>
</feature>
<evidence type="ECO:0000256" key="10">
    <source>
        <dbReference type="ARBA" id="ARBA00047317"/>
    </source>
</evidence>
<reference evidence="13 14" key="1">
    <citation type="submission" date="2016-11" db="EMBL/GenBank/DDBJ databases">
        <authorList>
            <person name="Jaros S."/>
            <person name="Januszkiewicz K."/>
            <person name="Wedrychowicz H."/>
        </authorList>
    </citation>
    <scope>NUCLEOTIDE SEQUENCE [LARGE SCALE GENOMIC DNA]</scope>
    <source>
        <strain evidence="13 14">DSM 19557</strain>
    </source>
</reference>
<dbReference type="InterPro" id="IPR036135">
    <property type="entry name" value="MoeA_linker/N_sf"/>
</dbReference>
<dbReference type="PANTHER" id="PTHR10192:SF5">
    <property type="entry name" value="GEPHYRIN"/>
    <property type="match status" value="1"/>
</dbReference>
<comment type="cofactor">
    <cofactor evidence="1 11">
        <name>Mg(2+)</name>
        <dbReference type="ChEBI" id="CHEBI:18420"/>
    </cofactor>
</comment>
<dbReference type="Pfam" id="PF03453">
    <property type="entry name" value="MoeA_N"/>
    <property type="match status" value="1"/>
</dbReference>
<sequence>MDLMPYEEALSIVLENTVLIGTSERLAFTECLGRVLAEDVLTDTDKPLFDNSAMDGYAVRSQDIQNASEDNPVRLEVIGEVAAGGEQTYTVKQGQAVKVFTGAPLPEGADCVVPVELTQRDGNTVLIKKALKSGANIRRKGEEVKAGEVLIKKGTVIRPYEIGLCASVNKAILSVYTLPKVAVLSTGDEIKDVGEPIEKPSQIRTSNNYTIFAMAKAMGLNVQNLGIVKDDPETIKKILSNIYDYDVFITTGGVSAGDKDFVKMLVREVGVDVKFHKVRIKPAKPILFGTYGKRGLFFGLPGNPVSCAIAFDLIVRPALLKMMGREDYMPTYQEAYLIRTFERKDADRREFVRARVWYENGKLLCDYSEKLQSHMLTSYVGMNAYMVVPEDVKRIEEGSRVKVVYFPWVY</sequence>
<dbReference type="STRING" id="381751.SAMN05444391_0918"/>
<evidence type="ECO:0000256" key="3">
    <source>
        <dbReference type="ARBA" id="ARBA00005046"/>
    </source>
</evidence>
<dbReference type="Pfam" id="PF00994">
    <property type="entry name" value="MoCF_biosynth"/>
    <property type="match status" value="1"/>
</dbReference>
<dbReference type="NCBIfam" id="NF045515">
    <property type="entry name" value="Glp_gephyrin"/>
    <property type="match status" value="1"/>
</dbReference>
<dbReference type="GO" id="GO:0005829">
    <property type="term" value="C:cytosol"/>
    <property type="evidence" value="ECO:0007669"/>
    <property type="project" value="TreeGrafter"/>
</dbReference>
<dbReference type="InterPro" id="IPR038987">
    <property type="entry name" value="MoeA-like"/>
</dbReference>
<evidence type="ECO:0000256" key="2">
    <source>
        <dbReference type="ARBA" id="ARBA00002901"/>
    </source>
</evidence>
<dbReference type="Gene3D" id="3.40.980.10">
    <property type="entry name" value="MoaB/Mog-like domain"/>
    <property type="match status" value="1"/>
</dbReference>
<evidence type="ECO:0000259" key="12">
    <source>
        <dbReference type="SMART" id="SM00852"/>
    </source>
</evidence>
<keyword evidence="6 11" id="KW-0808">Transferase</keyword>
<dbReference type="SMART" id="SM00852">
    <property type="entry name" value="MoCF_biosynth"/>
    <property type="match status" value="1"/>
</dbReference>
<comment type="function">
    <text evidence="2 11">Catalyzes the insertion of molybdate into adenylated molybdopterin with the concomitant release of AMP.</text>
</comment>
<proteinExistence type="inferred from homology"/>
<evidence type="ECO:0000256" key="11">
    <source>
        <dbReference type="RuleBase" id="RU365090"/>
    </source>
</evidence>
<dbReference type="Proteomes" id="UP000189810">
    <property type="component" value="Chromosome I"/>
</dbReference>
<comment type="similarity">
    <text evidence="4 11">Belongs to the MoeA family.</text>
</comment>
<evidence type="ECO:0000256" key="8">
    <source>
        <dbReference type="ARBA" id="ARBA00022842"/>
    </source>
</evidence>
<evidence type="ECO:0000256" key="4">
    <source>
        <dbReference type="ARBA" id="ARBA00010763"/>
    </source>
</evidence>
<evidence type="ECO:0000256" key="5">
    <source>
        <dbReference type="ARBA" id="ARBA00022505"/>
    </source>
</evidence>
<dbReference type="Pfam" id="PF03454">
    <property type="entry name" value="MoeA_C"/>
    <property type="match status" value="1"/>
</dbReference>
<evidence type="ECO:0000256" key="1">
    <source>
        <dbReference type="ARBA" id="ARBA00001946"/>
    </source>
</evidence>
<dbReference type="GO" id="GO:0046872">
    <property type="term" value="F:metal ion binding"/>
    <property type="evidence" value="ECO:0007669"/>
    <property type="project" value="UniProtKB-UniRule"/>
</dbReference>
<evidence type="ECO:0000256" key="9">
    <source>
        <dbReference type="ARBA" id="ARBA00023150"/>
    </source>
</evidence>
<dbReference type="SUPFAM" id="SSF53218">
    <property type="entry name" value="Molybdenum cofactor biosynthesis proteins"/>
    <property type="match status" value="1"/>
</dbReference>
<dbReference type="Gene3D" id="2.170.190.11">
    <property type="entry name" value="Molybdopterin biosynthesis moea protein, domain 3"/>
    <property type="match status" value="1"/>
</dbReference>
<dbReference type="Gene3D" id="2.40.340.10">
    <property type="entry name" value="MoeA, C-terminal, domain IV"/>
    <property type="match status" value="1"/>
</dbReference>
<dbReference type="CDD" id="cd00887">
    <property type="entry name" value="MoeA"/>
    <property type="match status" value="1"/>
</dbReference>
<dbReference type="UniPathway" id="UPA00344"/>
<evidence type="ECO:0000313" key="14">
    <source>
        <dbReference type="Proteomes" id="UP000189810"/>
    </source>
</evidence>
<dbReference type="PANTHER" id="PTHR10192">
    <property type="entry name" value="MOLYBDOPTERIN BIOSYNTHESIS PROTEIN"/>
    <property type="match status" value="1"/>
</dbReference>
<dbReference type="InterPro" id="IPR036688">
    <property type="entry name" value="MoeA_C_domain_IV_sf"/>
</dbReference>
<dbReference type="FunFam" id="3.40.980.10:FF:000004">
    <property type="entry name" value="Molybdopterin molybdenumtransferase"/>
    <property type="match status" value="1"/>
</dbReference>